<reference evidence="2" key="1">
    <citation type="submission" date="2021-10" db="EMBL/GenBank/DDBJ databases">
        <title>De novo Genome Assembly of Clathrus columnatus (Basidiomycota, Fungi) Using Illumina and Nanopore Sequence Data.</title>
        <authorList>
            <person name="Ogiso-Tanaka E."/>
            <person name="Itagaki H."/>
            <person name="Hosoya T."/>
            <person name="Hosaka K."/>
        </authorList>
    </citation>
    <scope>NUCLEOTIDE SEQUENCE</scope>
    <source>
        <strain evidence="2">MO-923</strain>
    </source>
</reference>
<evidence type="ECO:0000313" key="2">
    <source>
        <dbReference type="EMBL" id="GJJ12581.1"/>
    </source>
</evidence>
<feature type="compositionally biased region" description="Basic and acidic residues" evidence="1">
    <location>
        <begin position="101"/>
        <end position="114"/>
    </location>
</feature>
<keyword evidence="3" id="KW-1185">Reference proteome</keyword>
<dbReference type="AlphaFoldDB" id="A0AAV5AI08"/>
<accession>A0AAV5AI08</accession>
<comment type="caution">
    <text evidence="2">The sequence shown here is derived from an EMBL/GenBank/DDBJ whole genome shotgun (WGS) entry which is preliminary data.</text>
</comment>
<feature type="region of interest" description="Disordered" evidence="1">
    <location>
        <begin position="72"/>
        <end position="125"/>
    </location>
</feature>
<sequence length="125" mass="13739">MDELDQFEQSHAMGLYHRRLIHFHDVFSDPGVCLFDQAGAPLGGGETHGLKTTLIEATEIWEKLTGEVAFEPEDLRKNEGAERKAASSRRDRDLGVQQTLRDGHDPRRAAKVEGVEGDPQGGSSG</sequence>
<evidence type="ECO:0000256" key="1">
    <source>
        <dbReference type="SAM" id="MobiDB-lite"/>
    </source>
</evidence>
<dbReference type="EMBL" id="BPWL01000007">
    <property type="protein sequence ID" value="GJJ12581.1"/>
    <property type="molecule type" value="Genomic_DNA"/>
</dbReference>
<gene>
    <name evidence="2" type="ORF">Clacol_006824</name>
</gene>
<protein>
    <submittedName>
        <fullName evidence="2">Uncharacterized protein</fullName>
    </submittedName>
</protein>
<name>A0AAV5AI08_9AGAM</name>
<organism evidence="2 3">
    <name type="scientific">Clathrus columnatus</name>
    <dbReference type="NCBI Taxonomy" id="1419009"/>
    <lineage>
        <taxon>Eukaryota</taxon>
        <taxon>Fungi</taxon>
        <taxon>Dikarya</taxon>
        <taxon>Basidiomycota</taxon>
        <taxon>Agaricomycotina</taxon>
        <taxon>Agaricomycetes</taxon>
        <taxon>Phallomycetidae</taxon>
        <taxon>Phallales</taxon>
        <taxon>Clathraceae</taxon>
        <taxon>Clathrus</taxon>
    </lineage>
</organism>
<feature type="compositionally biased region" description="Basic and acidic residues" evidence="1">
    <location>
        <begin position="73"/>
        <end position="94"/>
    </location>
</feature>
<proteinExistence type="predicted"/>
<dbReference type="Proteomes" id="UP001050691">
    <property type="component" value="Unassembled WGS sequence"/>
</dbReference>
<evidence type="ECO:0000313" key="3">
    <source>
        <dbReference type="Proteomes" id="UP001050691"/>
    </source>
</evidence>